<accession>A0A428PJG4</accession>
<keyword evidence="3" id="KW-1185">Reference proteome</keyword>
<name>A0A428PJG4_9HYPO</name>
<dbReference type="OrthoDB" id="2157530at2759"/>
<dbReference type="PANTHER" id="PTHR24148:SF64">
    <property type="entry name" value="HETEROKARYON INCOMPATIBILITY DOMAIN-CONTAINING PROTEIN"/>
    <property type="match status" value="1"/>
</dbReference>
<evidence type="ECO:0000313" key="3">
    <source>
        <dbReference type="Proteomes" id="UP000288168"/>
    </source>
</evidence>
<dbReference type="InterPro" id="IPR052895">
    <property type="entry name" value="HetReg/Transcr_Mod"/>
</dbReference>
<comment type="caution">
    <text evidence="2">The sequence shown here is derived from an EMBL/GenBank/DDBJ whole genome shotgun (WGS) entry which is preliminary data.</text>
</comment>
<sequence length="603" mass="69740">MASDIYAPLSDDPTSIRIVRLAPSKSFRHINLTAQLIETSWDQHSYEALSYCWGKRNKTKPILLNGEQVQITADLHDALEQFCLEDDTRSLWIDAICINQYDADEKSVQVQRMQDIYRNAKQVLVWIGQAKDHTGLAFEQIHKLLACHNADVQKKIWEEPGDWVACLNEMIKRPYWSRAWTVQEVVLAESALLCCGSYTIPFFDFAHLLIQQTTRHWLEVNYALASYLEQVFEMRNPSYEDPPMGLFGLAFRLRHRQCTVAYDRLYAFLGLLKSPKMEELPIDYKMNLDELWMVFAKATMAKYKTLVPLVLAESRYIGARWCYDWDLELFEPNYSVHGIFPFWTGGLDSPDFYPLQVPRHSAADGLEARIRVDLEAPSVISAQGFTVSKVAKVGTCVNSWFITFGRPNYVQLFEEWESLVGGPWEDPDMSKRFSYTITGGAWNTEPADWRVWNTKNYSEKVWSLSWWTHLTPDDDNFTGYNMSRHTEPEPSKLHARYCRIRDDACEERRIFLLENGDFGLGHEKTQVGDLVVVLLGSQVPLILHKRDHGGLRRLTDSENKYGLYKSTWGVVGQAYVHSLMKYDGDLKQDIEDGKVILEEYLLD</sequence>
<protein>
    <recommendedName>
        <fullName evidence="1">Heterokaryon incompatibility domain-containing protein</fullName>
    </recommendedName>
</protein>
<reference evidence="2 3" key="1">
    <citation type="submission" date="2017-06" db="EMBL/GenBank/DDBJ databases">
        <title>Comparative genomic analysis of Ambrosia Fusariam Clade fungi.</title>
        <authorList>
            <person name="Stajich J.E."/>
            <person name="Carrillo J."/>
            <person name="Kijimoto T."/>
            <person name="Eskalen A."/>
            <person name="O'Donnell K."/>
            <person name="Kasson M."/>
        </authorList>
    </citation>
    <scope>NUCLEOTIDE SEQUENCE [LARGE SCALE GENOMIC DNA]</scope>
    <source>
        <strain evidence="2 3">NRRL62584</strain>
    </source>
</reference>
<feature type="domain" description="Heterokaryon incompatibility" evidence="1">
    <location>
        <begin position="46"/>
        <end position="184"/>
    </location>
</feature>
<dbReference type="AlphaFoldDB" id="A0A428PJG4"/>
<dbReference type="Pfam" id="PF06985">
    <property type="entry name" value="HET"/>
    <property type="match status" value="1"/>
</dbReference>
<organism evidence="2 3">
    <name type="scientific">Fusarium duplospermum</name>
    <dbReference type="NCBI Taxonomy" id="1325734"/>
    <lineage>
        <taxon>Eukaryota</taxon>
        <taxon>Fungi</taxon>
        <taxon>Dikarya</taxon>
        <taxon>Ascomycota</taxon>
        <taxon>Pezizomycotina</taxon>
        <taxon>Sordariomycetes</taxon>
        <taxon>Hypocreomycetidae</taxon>
        <taxon>Hypocreales</taxon>
        <taxon>Nectriaceae</taxon>
        <taxon>Fusarium</taxon>
        <taxon>Fusarium solani species complex</taxon>
    </lineage>
</organism>
<dbReference type="Proteomes" id="UP000288168">
    <property type="component" value="Unassembled WGS sequence"/>
</dbReference>
<dbReference type="PANTHER" id="PTHR24148">
    <property type="entry name" value="ANKYRIN REPEAT DOMAIN-CONTAINING PROTEIN 39 HOMOLOG-RELATED"/>
    <property type="match status" value="1"/>
</dbReference>
<evidence type="ECO:0000259" key="1">
    <source>
        <dbReference type="Pfam" id="PF06985"/>
    </source>
</evidence>
<dbReference type="EMBL" id="NKCI01000126">
    <property type="protein sequence ID" value="RSL53155.1"/>
    <property type="molecule type" value="Genomic_DNA"/>
</dbReference>
<dbReference type="InterPro" id="IPR010730">
    <property type="entry name" value="HET"/>
</dbReference>
<evidence type="ECO:0000313" key="2">
    <source>
        <dbReference type="EMBL" id="RSL53155.1"/>
    </source>
</evidence>
<proteinExistence type="predicted"/>
<gene>
    <name evidence="2" type="ORF">CEP54_010551</name>
</gene>